<dbReference type="InterPro" id="IPR005467">
    <property type="entry name" value="His_kinase_dom"/>
</dbReference>
<dbReference type="SUPFAM" id="SSF55781">
    <property type="entry name" value="GAF domain-like"/>
    <property type="match status" value="1"/>
</dbReference>
<dbReference type="Proteomes" id="UP000234483">
    <property type="component" value="Unassembled WGS sequence"/>
</dbReference>
<evidence type="ECO:0000259" key="9">
    <source>
        <dbReference type="PROSITE" id="PS50110"/>
    </source>
</evidence>
<dbReference type="Pfam" id="PF13185">
    <property type="entry name" value="GAF_2"/>
    <property type="match status" value="1"/>
</dbReference>
<keyword evidence="7" id="KW-0175">Coiled coil</keyword>
<evidence type="ECO:0000313" key="14">
    <source>
        <dbReference type="Proteomes" id="UP000234483"/>
    </source>
</evidence>
<dbReference type="PANTHER" id="PTHR43065">
    <property type="entry name" value="SENSOR HISTIDINE KINASE"/>
    <property type="match status" value="1"/>
</dbReference>
<evidence type="ECO:0000256" key="2">
    <source>
        <dbReference type="ARBA" id="ARBA00012438"/>
    </source>
</evidence>
<dbReference type="Pfam" id="PF00512">
    <property type="entry name" value="HisKA"/>
    <property type="match status" value="1"/>
</dbReference>
<dbReference type="InterPro" id="IPR011006">
    <property type="entry name" value="CheY-like_superfamily"/>
</dbReference>
<dbReference type="PANTHER" id="PTHR43065:SF42">
    <property type="entry name" value="TWO-COMPONENT SENSOR PPRA"/>
    <property type="match status" value="1"/>
</dbReference>
<evidence type="ECO:0000256" key="3">
    <source>
        <dbReference type="ARBA" id="ARBA00022553"/>
    </source>
</evidence>
<comment type="catalytic activity">
    <reaction evidence="1">
        <text>ATP + protein L-histidine = ADP + protein N-phospho-L-histidine.</text>
        <dbReference type="EC" id="2.7.13.3"/>
    </reaction>
</comment>
<dbReference type="InterPro" id="IPR036097">
    <property type="entry name" value="HisK_dim/P_sf"/>
</dbReference>
<dbReference type="GO" id="GO:0000155">
    <property type="term" value="F:phosphorelay sensor kinase activity"/>
    <property type="evidence" value="ECO:0007669"/>
    <property type="project" value="InterPro"/>
</dbReference>
<dbReference type="InterPro" id="IPR001610">
    <property type="entry name" value="PAC"/>
</dbReference>
<dbReference type="InterPro" id="IPR003661">
    <property type="entry name" value="HisK_dim/P_dom"/>
</dbReference>
<dbReference type="SMART" id="SM00086">
    <property type="entry name" value="PAC"/>
    <property type="match status" value="1"/>
</dbReference>
<dbReference type="SUPFAM" id="SSF47384">
    <property type="entry name" value="Homodimeric domain of signal transducing histidine kinase"/>
    <property type="match status" value="1"/>
</dbReference>
<accession>A0A2N5CP80</accession>
<evidence type="ECO:0000256" key="7">
    <source>
        <dbReference type="SAM" id="Coils"/>
    </source>
</evidence>
<keyword evidence="5 13" id="KW-0418">Kinase</keyword>
<dbReference type="InterPro" id="IPR036890">
    <property type="entry name" value="HATPase_C_sf"/>
</dbReference>
<proteinExistence type="predicted"/>
<dbReference type="InterPro" id="IPR003594">
    <property type="entry name" value="HATPase_dom"/>
</dbReference>
<evidence type="ECO:0000256" key="6">
    <source>
        <dbReference type="PROSITE-ProRule" id="PRU00169"/>
    </source>
</evidence>
<evidence type="ECO:0000313" key="15">
    <source>
        <dbReference type="Proteomes" id="UP000281192"/>
    </source>
</evidence>
<dbReference type="SUPFAM" id="SSF55785">
    <property type="entry name" value="PYP-like sensor domain (PAS domain)"/>
    <property type="match status" value="1"/>
</dbReference>
<dbReference type="Pfam" id="PF08447">
    <property type="entry name" value="PAS_3"/>
    <property type="match status" value="1"/>
</dbReference>
<dbReference type="SUPFAM" id="SSF52172">
    <property type="entry name" value="CheY-like"/>
    <property type="match status" value="1"/>
</dbReference>
<sequence length="732" mass="78754">MTQALSESESRFRNMADHAPVMMWVTNGQGDCTYLNKAWYAFTGQSEAQALGAGWLEALHPDDRGAAGEAFLAATARQEAFRLEYRLGRRDGSYHWVIDAAAPRFAVDGAFLGYIGSVLDISDRKDAETRIRKNQAALEDQTRALQVLNQAAVAVSGDLDLERLVQTVTDAGVELAGAEFGAFFYNLVDAAGESYVLYTLSGVDRSAFEGFPMPRNTAVFGPTFAGHGIVRSDDITKDPRYGGSAPHHGMPKGHLPVCSYLAVPVRSRGGEVLGGLFFAHSKPAMFGPLAEERLVGLASQAAVAMDNARLFQAAEQELAQRRRAEAELHALNATLEERVASEIADRLKAEEALRQAQKMEAVGQLTGGVAHDFNNLLTVIIGGLDTIKRSRPGDEARIQRSADMALQGAQRAASLTERLLAFSRRQPLAPKPVDANALVRDMTELLHRTLGEQIELEGVLTPRLWPIEVDQNQLESAVINLAVNARDAMPGGGKLTIETANVMLDQAYSDIDAEVTPGQYVSIAVSDSGAGMSKETLARVFEPFFTTKDVGKGTGLGLSMVYGFAKQSGGHVTVYSEEGHGTTVKLYFPRHLGEQVASVEASTAAAPRSSDGEAVLVAEDNEDVRAYSVMILAELGYKVIEAADADAAIAVLSSGARLDLLFTDVVLPGKSGRTIAEAAARLRPGLKVLFTTGYSRNAIVHHGRLDAGVQLITKPFTFEQLAGRVRDVLDKR</sequence>
<evidence type="ECO:0000256" key="1">
    <source>
        <dbReference type="ARBA" id="ARBA00000085"/>
    </source>
</evidence>
<dbReference type="SMART" id="SM00388">
    <property type="entry name" value="HisKA"/>
    <property type="match status" value="1"/>
</dbReference>
<dbReference type="PROSITE" id="PS50112">
    <property type="entry name" value="PAS"/>
    <property type="match status" value="1"/>
</dbReference>
<dbReference type="Pfam" id="PF00072">
    <property type="entry name" value="Response_reg"/>
    <property type="match status" value="1"/>
</dbReference>
<dbReference type="InterPro" id="IPR013655">
    <property type="entry name" value="PAS_fold_3"/>
</dbReference>
<evidence type="ECO:0000259" key="10">
    <source>
        <dbReference type="PROSITE" id="PS50112"/>
    </source>
</evidence>
<dbReference type="EMBL" id="PJRQ01000041">
    <property type="protein sequence ID" value="PLR08746.1"/>
    <property type="molecule type" value="Genomic_DNA"/>
</dbReference>
<dbReference type="Pfam" id="PF02518">
    <property type="entry name" value="HATPase_c"/>
    <property type="match status" value="1"/>
</dbReference>
<feature type="domain" description="PAS" evidence="10">
    <location>
        <begin position="8"/>
        <end position="79"/>
    </location>
</feature>
<keyword evidence="3 6" id="KW-0597">Phosphoprotein</keyword>
<dbReference type="InterPro" id="IPR003018">
    <property type="entry name" value="GAF"/>
</dbReference>
<dbReference type="SUPFAM" id="SSF55874">
    <property type="entry name" value="ATPase domain of HSP90 chaperone/DNA topoisomerase II/histidine kinase"/>
    <property type="match status" value="1"/>
</dbReference>
<dbReference type="Gene3D" id="3.30.450.40">
    <property type="match status" value="1"/>
</dbReference>
<dbReference type="NCBIfam" id="TIGR00229">
    <property type="entry name" value="sensory_box"/>
    <property type="match status" value="1"/>
</dbReference>
<dbReference type="SMART" id="SM00091">
    <property type="entry name" value="PAS"/>
    <property type="match status" value="1"/>
</dbReference>
<dbReference type="Proteomes" id="UP000281192">
    <property type="component" value="Chromosome"/>
</dbReference>
<dbReference type="InterPro" id="IPR004358">
    <property type="entry name" value="Sig_transdc_His_kin-like_C"/>
</dbReference>
<feature type="domain" description="PAC" evidence="11">
    <location>
        <begin position="81"/>
        <end position="133"/>
    </location>
</feature>
<dbReference type="RefSeq" id="WP_101714704.1">
    <property type="nucleotide sequence ID" value="NZ_CP026100.1"/>
</dbReference>
<feature type="modified residue" description="4-aspartylphosphate" evidence="6">
    <location>
        <position position="664"/>
    </location>
</feature>
<dbReference type="SMART" id="SM00448">
    <property type="entry name" value="REC"/>
    <property type="match status" value="1"/>
</dbReference>
<dbReference type="PROSITE" id="PS50113">
    <property type="entry name" value="PAC"/>
    <property type="match status" value="1"/>
</dbReference>
<evidence type="ECO:0000256" key="5">
    <source>
        <dbReference type="ARBA" id="ARBA00022777"/>
    </source>
</evidence>
<name>A0A2N5CP80_9CAUL</name>
<dbReference type="AlphaFoldDB" id="A0A2N5CP80"/>
<dbReference type="InterPro" id="IPR035965">
    <property type="entry name" value="PAS-like_dom_sf"/>
</dbReference>
<dbReference type="CDD" id="cd00082">
    <property type="entry name" value="HisKA"/>
    <property type="match status" value="1"/>
</dbReference>
<evidence type="ECO:0000313" key="13">
    <source>
        <dbReference type="EMBL" id="PLR08746.1"/>
    </source>
</evidence>
<organism evidence="13 14">
    <name type="scientific">Caulobacter flavus</name>
    <dbReference type="NCBI Taxonomy" id="1679497"/>
    <lineage>
        <taxon>Bacteria</taxon>
        <taxon>Pseudomonadati</taxon>
        <taxon>Pseudomonadota</taxon>
        <taxon>Alphaproteobacteria</taxon>
        <taxon>Caulobacterales</taxon>
        <taxon>Caulobacteraceae</taxon>
        <taxon>Caulobacter</taxon>
    </lineage>
</organism>
<dbReference type="Gene3D" id="3.30.565.10">
    <property type="entry name" value="Histidine kinase-like ATPase, C-terminal domain"/>
    <property type="match status" value="1"/>
</dbReference>
<dbReference type="OrthoDB" id="7284568at2"/>
<dbReference type="EMBL" id="CP026100">
    <property type="protein sequence ID" value="AYV48538.1"/>
    <property type="molecule type" value="Genomic_DNA"/>
</dbReference>
<dbReference type="SMART" id="SM00065">
    <property type="entry name" value="GAF"/>
    <property type="match status" value="1"/>
</dbReference>
<protein>
    <recommendedName>
        <fullName evidence="2">histidine kinase</fullName>
        <ecNumber evidence="2">2.7.13.3</ecNumber>
    </recommendedName>
</protein>
<dbReference type="PROSITE" id="PS50110">
    <property type="entry name" value="RESPONSE_REGULATORY"/>
    <property type="match status" value="1"/>
</dbReference>
<gene>
    <name evidence="12" type="ORF">C1707_20990</name>
    <name evidence="13" type="ORF">CFHF_20075</name>
</gene>
<dbReference type="SMART" id="SM00387">
    <property type="entry name" value="HATPase_c"/>
    <property type="match status" value="1"/>
</dbReference>
<dbReference type="InterPro" id="IPR029016">
    <property type="entry name" value="GAF-like_dom_sf"/>
</dbReference>
<reference evidence="13 14" key="1">
    <citation type="submission" date="2017-12" db="EMBL/GenBank/DDBJ databases">
        <title>The genome sequence of Caulobacter flavus CGMCC1 15093.</title>
        <authorList>
            <person name="Gao J."/>
            <person name="Mao X."/>
            <person name="Sun J."/>
        </authorList>
    </citation>
    <scope>NUCLEOTIDE SEQUENCE [LARGE SCALE GENOMIC DNA]</scope>
    <source>
        <strain evidence="13 14">CGMCC1 15093</strain>
    </source>
</reference>
<dbReference type="PRINTS" id="PR00344">
    <property type="entry name" value="BCTRLSENSOR"/>
</dbReference>
<dbReference type="PROSITE" id="PS50109">
    <property type="entry name" value="HIS_KIN"/>
    <property type="match status" value="1"/>
</dbReference>
<dbReference type="InterPro" id="IPR000014">
    <property type="entry name" value="PAS"/>
</dbReference>
<dbReference type="Gene3D" id="1.10.287.130">
    <property type="match status" value="1"/>
</dbReference>
<dbReference type="Gene3D" id="3.40.50.2300">
    <property type="match status" value="1"/>
</dbReference>
<dbReference type="InterPro" id="IPR001789">
    <property type="entry name" value="Sig_transdc_resp-reg_receiver"/>
</dbReference>
<dbReference type="Gene3D" id="3.30.450.20">
    <property type="entry name" value="PAS domain"/>
    <property type="match status" value="1"/>
</dbReference>
<feature type="domain" description="Response regulatory" evidence="9">
    <location>
        <begin position="614"/>
        <end position="729"/>
    </location>
</feature>
<dbReference type="KEGG" id="cfh:C1707_20990"/>
<evidence type="ECO:0000313" key="12">
    <source>
        <dbReference type="EMBL" id="AYV48538.1"/>
    </source>
</evidence>
<dbReference type="EC" id="2.7.13.3" evidence="2"/>
<dbReference type="InterPro" id="IPR000700">
    <property type="entry name" value="PAS-assoc_C"/>
</dbReference>
<reference evidence="12 15" key="2">
    <citation type="submission" date="2018-01" db="EMBL/GenBank/DDBJ databases">
        <title>Complete genome sequence of Caulobacter flavus RHGG3.</title>
        <authorList>
            <person name="Yang E."/>
        </authorList>
    </citation>
    <scope>NUCLEOTIDE SEQUENCE [LARGE SCALE GENOMIC DNA]</scope>
    <source>
        <strain evidence="12 15">RHGG3</strain>
    </source>
</reference>
<evidence type="ECO:0000259" key="8">
    <source>
        <dbReference type="PROSITE" id="PS50109"/>
    </source>
</evidence>
<feature type="domain" description="Histidine kinase" evidence="8">
    <location>
        <begin position="368"/>
        <end position="592"/>
    </location>
</feature>
<evidence type="ECO:0000256" key="4">
    <source>
        <dbReference type="ARBA" id="ARBA00022679"/>
    </source>
</evidence>
<dbReference type="CDD" id="cd00130">
    <property type="entry name" value="PAS"/>
    <property type="match status" value="1"/>
</dbReference>
<dbReference type="FunFam" id="3.30.450.20:FF:000099">
    <property type="entry name" value="Sensory box sensor histidine kinase"/>
    <property type="match status" value="1"/>
</dbReference>
<keyword evidence="15" id="KW-1185">Reference proteome</keyword>
<evidence type="ECO:0000259" key="11">
    <source>
        <dbReference type="PROSITE" id="PS50113"/>
    </source>
</evidence>
<keyword evidence="4" id="KW-0808">Transferase</keyword>
<feature type="coiled-coil region" evidence="7">
    <location>
        <begin position="307"/>
        <end position="334"/>
    </location>
</feature>